<dbReference type="GO" id="GO:0008716">
    <property type="term" value="F:D-alanine-D-alanine ligase activity"/>
    <property type="evidence" value="ECO:0007669"/>
    <property type="project" value="UniProtKB-EC"/>
</dbReference>
<dbReference type="Gene3D" id="3.30.470.20">
    <property type="entry name" value="ATP-grasp fold, B domain"/>
    <property type="match status" value="1"/>
</dbReference>
<dbReference type="AlphaFoldDB" id="A0A447TLI0"/>
<sequence length="66" mass="7186">MPYTGCGVMASAIAMDKWRTKLLWKGAGLPIPAFELLDESSDFDAIERQLACPSSSSRRPKVRASA</sequence>
<protein>
    <submittedName>
        <fullName evidence="1">D-alanine--D-alanine ligase B</fullName>
        <ecNumber evidence="1">6.3.2.4</ecNumber>
    </submittedName>
</protein>
<accession>A0A447TLI0</accession>
<proteinExistence type="predicted"/>
<gene>
    <name evidence="1" type="primary">ddlB_2</name>
    <name evidence="1" type="ORF">NCTC9695_06280</name>
</gene>
<dbReference type="Gene3D" id="3.30.1490.20">
    <property type="entry name" value="ATP-grasp fold, A domain"/>
    <property type="match status" value="1"/>
</dbReference>
<name>A0A447TLI0_CHRVL</name>
<dbReference type="EC" id="6.3.2.4" evidence="1"/>
<keyword evidence="1" id="KW-0436">Ligase</keyword>
<evidence type="ECO:0000313" key="2">
    <source>
        <dbReference type="Proteomes" id="UP000275777"/>
    </source>
</evidence>
<dbReference type="GO" id="GO:0005524">
    <property type="term" value="F:ATP binding"/>
    <property type="evidence" value="ECO:0007669"/>
    <property type="project" value="InterPro"/>
</dbReference>
<organism evidence="1 2">
    <name type="scientific">Chromobacterium violaceum</name>
    <dbReference type="NCBI Taxonomy" id="536"/>
    <lineage>
        <taxon>Bacteria</taxon>
        <taxon>Pseudomonadati</taxon>
        <taxon>Pseudomonadota</taxon>
        <taxon>Betaproteobacteria</taxon>
        <taxon>Neisseriales</taxon>
        <taxon>Chromobacteriaceae</taxon>
        <taxon>Chromobacterium</taxon>
    </lineage>
</organism>
<dbReference type="EMBL" id="LR134182">
    <property type="protein sequence ID" value="VEB45748.1"/>
    <property type="molecule type" value="Genomic_DNA"/>
</dbReference>
<evidence type="ECO:0000313" key="1">
    <source>
        <dbReference type="EMBL" id="VEB45748.1"/>
    </source>
</evidence>
<reference evidence="1 2" key="1">
    <citation type="submission" date="2018-12" db="EMBL/GenBank/DDBJ databases">
        <authorList>
            <consortium name="Pathogen Informatics"/>
        </authorList>
    </citation>
    <scope>NUCLEOTIDE SEQUENCE [LARGE SCALE GENOMIC DNA]</scope>
    <source>
        <strain evidence="1 2">NCTC9695</strain>
    </source>
</reference>
<dbReference type="Proteomes" id="UP000275777">
    <property type="component" value="Chromosome"/>
</dbReference>
<dbReference type="InterPro" id="IPR013815">
    <property type="entry name" value="ATP_grasp_subdomain_1"/>
</dbReference>